<evidence type="ECO:0000313" key="1">
    <source>
        <dbReference type="EMBL" id="OLQ03726.1"/>
    </source>
</evidence>
<sequence length="761" mass="83816">MCNAAALSIYADADITAFALPPAIRGHFSTNVIKEALEKAVMAGATALLNVMNGVAKCVPGMDKVTEKINAAATAAKGALSSLIPSLNLDFNLKSIVLMAPETFWCKEVYTTPGFDTAPCAAELGCKTAGRSSEPGNEVPPPEQFEKVERQTEYSSKCYDIPMGDNFIQLGDWRLAAIDYNHFSISHRGIKTAQIFRSDGTLHPGPRSDFGAWHVPVVPHGSAKGIEFGFEFIQIGAFRLGAVDDNHFSIAHKGGKTIQIYRQDGTLHPGPRTDWSTWDRRVGNPVGITFGDRFVQLGNFRLGDADGGHFLVSHINGWTCQIYRWDGTLHPGPRRDWGPRLLHRKPMAWSCEGIAEMAFGPCDSDFGTFGDRFIQLGQWRIAAIDANHFSVSHKGGKTAQIYRSDGTLHPGPRSDFGSWNRPTGFPYGITFGPGFIQIGNFRLAAMDDTHFTVSHRYHGGRTAQIYRSDATLHPGPRSDWDAWGLSAGPPTGITFGDRFLQIGKFRLGDADGGHLVLTHENGKSLQIFRSDGHVVPVQTHRTAVINARPAHQHCRSIYAVLGSCPGIATGENFMEIGDWRLAAIDGNHFSVSHRDGQTPQIYRFDGTRHPGPRSDFNSWSWEPKMTGSHGKVHFGDRFMQFGSFRMGAVDDNHFSISHNGGQTIQIFRSDGTLHPGPRRDFGLWHRPILDVPLGISFGDRFVQLGKFRVGDVDGRHFSVAHVGGRTMQIFREDGTLHPGPRSDFTTVGRPMHECRVADVEL</sequence>
<dbReference type="AlphaFoldDB" id="A0A1Q9E8I0"/>
<comment type="caution">
    <text evidence="1">The sequence shown here is derived from an EMBL/GenBank/DDBJ whole genome shotgun (WGS) entry which is preliminary data.</text>
</comment>
<organism evidence="1 2">
    <name type="scientific">Symbiodinium microadriaticum</name>
    <name type="common">Dinoflagellate</name>
    <name type="synonym">Zooxanthella microadriatica</name>
    <dbReference type="NCBI Taxonomy" id="2951"/>
    <lineage>
        <taxon>Eukaryota</taxon>
        <taxon>Sar</taxon>
        <taxon>Alveolata</taxon>
        <taxon>Dinophyceae</taxon>
        <taxon>Suessiales</taxon>
        <taxon>Symbiodiniaceae</taxon>
        <taxon>Symbiodinium</taxon>
    </lineage>
</organism>
<name>A0A1Q9E8I0_SYMMI</name>
<dbReference type="OMA" id="THENGKS"/>
<gene>
    <name evidence="1" type="ORF">AK812_SmicGene13328</name>
</gene>
<dbReference type="EMBL" id="LSRX01000229">
    <property type="protein sequence ID" value="OLQ03726.1"/>
    <property type="molecule type" value="Genomic_DNA"/>
</dbReference>
<evidence type="ECO:0000313" key="2">
    <source>
        <dbReference type="Proteomes" id="UP000186817"/>
    </source>
</evidence>
<protein>
    <submittedName>
        <fullName evidence="1">Uncharacterized protein</fullName>
    </submittedName>
</protein>
<dbReference type="OrthoDB" id="425754at2759"/>
<accession>A0A1Q9E8I0</accession>
<keyword evidence="2" id="KW-1185">Reference proteome</keyword>
<proteinExistence type="predicted"/>
<reference evidence="1 2" key="1">
    <citation type="submission" date="2016-02" db="EMBL/GenBank/DDBJ databases">
        <title>Genome analysis of coral dinoflagellate symbionts highlights evolutionary adaptations to a symbiotic lifestyle.</title>
        <authorList>
            <person name="Aranda M."/>
            <person name="Li Y."/>
            <person name="Liew Y.J."/>
            <person name="Baumgarten S."/>
            <person name="Simakov O."/>
            <person name="Wilson M."/>
            <person name="Piel J."/>
            <person name="Ashoor H."/>
            <person name="Bougouffa S."/>
            <person name="Bajic V.B."/>
            <person name="Ryu T."/>
            <person name="Ravasi T."/>
            <person name="Bayer T."/>
            <person name="Micklem G."/>
            <person name="Kim H."/>
            <person name="Bhak J."/>
            <person name="Lajeunesse T.C."/>
            <person name="Voolstra C.R."/>
        </authorList>
    </citation>
    <scope>NUCLEOTIDE SEQUENCE [LARGE SCALE GENOMIC DNA]</scope>
    <source>
        <strain evidence="1 2">CCMP2467</strain>
    </source>
</reference>
<dbReference type="Proteomes" id="UP000186817">
    <property type="component" value="Unassembled WGS sequence"/>
</dbReference>